<dbReference type="InterPro" id="IPR016123">
    <property type="entry name" value="Mog1/PsbP_a/b/a-sand"/>
</dbReference>
<dbReference type="AlphaFoldDB" id="A0A850PB15"/>
<name>A0A850PB15_9PROT</name>
<sequence length="151" mass="16520">MSSADRTLSTQGMSITCPDGWRDASMLILSATAPSPSGITPNLVITREPLPDPETADRVARLQDFVDRQIDQMHTALKDFREVAHRRATAERPGVALTIEWTSNGIPVTQAITYAYADARTVVISTATASQSEFPQAEPQFLALLRSFRMG</sequence>
<reference evidence="1 2" key="1">
    <citation type="submission" date="2020-06" db="EMBL/GenBank/DDBJ databases">
        <title>Description of novel acetic acid bacteria.</title>
        <authorList>
            <person name="Sombolestani A."/>
        </authorList>
    </citation>
    <scope>NUCLEOTIDE SEQUENCE [LARGE SCALE GENOMIC DNA]</scope>
    <source>
        <strain evidence="1 2">LMG 27010</strain>
    </source>
</reference>
<dbReference type="Proteomes" id="UP000585665">
    <property type="component" value="Unassembled WGS sequence"/>
</dbReference>
<dbReference type="Gene3D" id="3.40.1000.10">
    <property type="entry name" value="Mog1/PsbP, alpha/beta/alpha sandwich"/>
    <property type="match status" value="1"/>
</dbReference>
<evidence type="ECO:0000313" key="1">
    <source>
        <dbReference type="EMBL" id="NVN41735.1"/>
    </source>
</evidence>
<proteinExistence type="predicted"/>
<gene>
    <name evidence="1" type="ORF">HUK82_14365</name>
</gene>
<dbReference type="RefSeq" id="WP_176614611.1">
    <property type="nucleotide sequence ID" value="NZ_JABXXR010000175.1"/>
</dbReference>
<dbReference type="SUPFAM" id="SSF55724">
    <property type="entry name" value="Mog1p/PsbP-like"/>
    <property type="match status" value="1"/>
</dbReference>
<dbReference type="EMBL" id="JABXXR010000175">
    <property type="protein sequence ID" value="NVN41735.1"/>
    <property type="molecule type" value="Genomic_DNA"/>
</dbReference>
<organism evidence="1 2">
    <name type="scientific">Ameyamaea chiangmaiensis</name>
    <dbReference type="NCBI Taxonomy" id="442969"/>
    <lineage>
        <taxon>Bacteria</taxon>
        <taxon>Pseudomonadati</taxon>
        <taxon>Pseudomonadota</taxon>
        <taxon>Alphaproteobacteria</taxon>
        <taxon>Acetobacterales</taxon>
        <taxon>Acetobacteraceae</taxon>
        <taxon>Ameyamaea</taxon>
    </lineage>
</organism>
<keyword evidence="2" id="KW-1185">Reference proteome</keyword>
<protein>
    <submittedName>
        <fullName evidence="1">DcrB-related protein</fullName>
    </submittedName>
</protein>
<comment type="caution">
    <text evidence="1">The sequence shown here is derived from an EMBL/GenBank/DDBJ whole genome shotgun (WGS) entry which is preliminary data.</text>
</comment>
<evidence type="ECO:0000313" key="2">
    <source>
        <dbReference type="Proteomes" id="UP000585665"/>
    </source>
</evidence>
<dbReference type="InterPro" id="IPR014894">
    <property type="entry name" value="DcrB/EagT6"/>
</dbReference>
<dbReference type="Pfam" id="PF08786">
    <property type="entry name" value="DcrB"/>
    <property type="match status" value="1"/>
</dbReference>
<accession>A0A850PB15</accession>